<protein>
    <submittedName>
        <fullName evidence="1">Uncharacterized protein</fullName>
    </submittedName>
</protein>
<evidence type="ECO:0000313" key="1">
    <source>
        <dbReference type="EMBL" id="AMJ80749.1"/>
    </source>
</evidence>
<evidence type="ECO:0000313" key="2">
    <source>
        <dbReference type="Proteomes" id="UP000061468"/>
    </source>
</evidence>
<geneLocation type="plasmid" evidence="1 2">
    <name>pAMEDUM8_300</name>
</geneLocation>
<name>A0AAC8XNV5_9ALTE</name>
<reference evidence="1 2" key="1">
    <citation type="submission" date="2015-12" db="EMBL/GenBank/DDBJ databases">
        <title>Intraspecies pangenome expansion in the marine bacterium Alteromonas.</title>
        <authorList>
            <person name="Lopez-Perez M."/>
            <person name="Rodriguez-Valera F."/>
        </authorList>
    </citation>
    <scope>NUCLEOTIDE SEQUENCE [LARGE SCALE GENOMIC DNA]</scope>
    <source>
        <strain evidence="1 2">UM8</strain>
        <plasmid evidence="1 2">pAMEDUM8_300</plasmid>
    </source>
</reference>
<sequence length="66" mass="7193">MSKFTATINGFPLTPMSLSKDGKLIPCPDFKSAKQSTLKIMEISGCCLGLVFSDKQKARLRLPKAC</sequence>
<keyword evidence="1" id="KW-0614">Plasmid</keyword>
<gene>
    <name evidence="1" type="ORF">AV942_20410</name>
</gene>
<dbReference type="Proteomes" id="UP000061468">
    <property type="component" value="Plasmid pAMEDUM8_300"/>
</dbReference>
<dbReference type="RefSeq" id="WP_015068566.1">
    <property type="nucleotide sequence ID" value="NZ_CAKMLI010000020.1"/>
</dbReference>
<dbReference type="EMBL" id="CP013929">
    <property type="protein sequence ID" value="AMJ80749.1"/>
    <property type="molecule type" value="Genomic_DNA"/>
</dbReference>
<organism evidence="1 2">
    <name type="scientific">Alteromonas mediterranea</name>
    <dbReference type="NCBI Taxonomy" id="314275"/>
    <lineage>
        <taxon>Bacteria</taxon>
        <taxon>Pseudomonadati</taxon>
        <taxon>Pseudomonadota</taxon>
        <taxon>Gammaproteobacteria</taxon>
        <taxon>Alteromonadales</taxon>
        <taxon>Alteromonadaceae</taxon>
        <taxon>Alteromonas/Salinimonas group</taxon>
        <taxon>Alteromonas</taxon>
    </lineage>
</organism>
<accession>A0AAC8XNV5</accession>
<dbReference type="AlphaFoldDB" id="A0AAC8XNV5"/>
<proteinExistence type="predicted"/>